<sequence>MDKGMIRELDPLDPGLRRKAERMIAVLQRHPAKATRLGGKKLRGYRKLVRFKINCGYRMVVSIEQLTVGPYLCMAHDTFDRRYG</sequence>
<dbReference type="AlphaFoldDB" id="A0A917ZAN1"/>
<proteinExistence type="predicted"/>
<reference evidence="2 3" key="1">
    <citation type="journal article" date="2014" name="Int. J. Syst. Evol. Microbiol.">
        <title>Complete genome sequence of Corynebacterium casei LMG S-19264T (=DSM 44701T), isolated from a smear-ripened cheese.</title>
        <authorList>
            <consortium name="US DOE Joint Genome Institute (JGI-PGF)"/>
            <person name="Walter F."/>
            <person name="Albersmeier A."/>
            <person name="Kalinowski J."/>
            <person name="Ruckert C."/>
        </authorList>
    </citation>
    <scope>NUCLEOTIDE SEQUENCE [LARGE SCALE GENOMIC DNA]</scope>
    <source>
        <strain evidence="2 3">CGMCC 1.7286</strain>
    </source>
</reference>
<dbReference type="SUPFAM" id="SSF143011">
    <property type="entry name" value="RelE-like"/>
    <property type="match status" value="1"/>
</dbReference>
<gene>
    <name evidence="2" type="ORF">GCM10011348_07530</name>
</gene>
<dbReference type="EMBL" id="BMLT01000002">
    <property type="protein sequence ID" value="GGO77602.1"/>
    <property type="molecule type" value="Genomic_DNA"/>
</dbReference>
<dbReference type="InterPro" id="IPR035093">
    <property type="entry name" value="RelE/ParE_toxin_dom_sf"/>
</dbReference>
<dbReference type="Pfam" id="PF24732">
    <property type="entry name" value="ParE_like"/>
    <property type="match status" value="1"/>
</dbReference>
<organism evidence="2 3">
    <name type="scientific">Marinobacterium nitratireducens</name>
    <dbReference type="NCBI Taxonomy" id="518897"/>
    <lineage>
        <taxon>Bacteria</taxon>
        <taxon>Pseudomonadati</taxon>
        <taxon>Pseudomonadota</taxon>
        <taxon>Gammaproteobacteria</taxon>
        <taxon>Oceanospirillales</taxon>
        <taxon>Oceanospirillaceae</taxon>
        <taxon>Marinobacterium</taxon>
    </lineage>
</organism>
<evidence type="ECO:0000259" key="1">
    <source>
        <dbReference type="Pfam" id="PF24732"/>
    </source>
</evidence>
<name>A0A917ZAN1_9GAMM</name>
<comment type="caution">
    <text evidence="2">The sequence shown here is derived from an EMBL/GenBank/DDBJ whole genome shotgun (WGS) entry which is preliminary data.</text>
</comment>
<evidence type="ECO:0000313" key="3">
    <source>
        <dbReference type="Proteomes" id="UP000599578"/>
    </source>
</evidence>
<feature type="domain" description="ParE-like toxin" evidence="1">
    <location>
        <begin position="16"/>
        <end position="80"/>
    </location>
</feature>
<accession>A0A917ZAN1</accession>
<dbReference type="Gene3D" id="3.30.2310.20">
    <property type="entry name" value="RelE-like"/>
    <property type="match status" value="1"/>
</dbReference>
<dbReference type="InterPro" id="IPR056925">
    <property type="entry name" value="ParE-like"/>
</dbReference>
<protein>
    <recommendedName>
        <fullName evidence="1">ParE-like toxin domain-containing protein</fullName>
    </recommendedName>
</protein>
<keyword evidence="3" id="KW-1185">Reference proteome</keyword>
<dbReference type="Proteomes" id="UP000599578">
    <property type="component" value="Unassembled WGS sequence"/>
</dbReference>
<evidence type="ECO:0000313" key="2">
    <source>
        <dbReference type="EMBL" id="GGO77602.1"/>
    </source>
</evidence>
<dbReference type="RefSeq" id="WP_188858470.1">
    <property type="nucleotide sequence ID" value="NZ_BMLT01000002.1"/>
</dbReference>